<evidence type="ECO:0000313" key="2">
    <source>
        <dbReference type="Proteomes" id="UP000017048"/>
    </source>
</evidence>
<dbReference type="Proteomes" id="UP000017048">
    <property type="component" value="Unassembled WGS sequence"/>
</dbReference>
<gene>
    <name evidence="1" type="ORF">NCAST_19_01130</name>
</gene>
<evidence type="ECO:0000313" key="1">
    <source>
        <dbReference type="EMBL" id="GAD83411.1"/>
    </source>
</evidence>
<protein>
    <submittedName>
        <fullName evidence="1">Uncharacterized protein</fullName>
    </submittedName>
</protein>
<dbReference type="eggNOG" id="ENOG5031F1G">
    <property type="taxonomic scope" value="Bacteria"/>
</dbReference>
<dbReference type="EMBL" id="BAFO02000019">
    <property type="protein sequence ID" value="GAD83411.1"/>
    <property type="molecule type" value="Genomic_DNA"/>
</dbReference>
<organism evidence="1 2">
    <name type="scientific">Nocardia asteroides NBRC 15531</name>
    <dbReference type="NCBI Taxonomy" id="1110697"/>
    <lineage>
        <taxon>Bacteria</taxon>
        <taxon>Bacillati</taxon>
        <taxon>Actinomycetota</taxon>
        <taxon>Actinomycetes</taxon>
        <taxon>Mycobacteriales</taxon>
        <taxon>Nocardiaceae</taxon>
        <taxon>Nocardia</taxon>
    </lineage>
</organism>
<name>U5EAF2_NOCAS</name>
<proteinExistence type="predicted"/>
<accession>U5EAF2</accession>
<sequence length="107" mass="11834">MHHDYLAGVEPMSVEDYPIYFDAPSTGHDYQVLPDGRVPLWVMLTVGDDAHCVTPWHSYTAPLVLSATVMGRDCDIPAGEVIGREFTASGGLDEALHDFRLVHDPRL</sequence>
<comment type="caution">
    <text evidence="1">The sequence shown here is derived from an EMBL/GenBank/DDBJ whole genome shotgun (WGS) entry which is preliminary data.</text>
</comment>
<reference evidence="1 2" key="1">
    <citation type="journal article" date="2014" name="BMC Genomics">
        <title>Genome based analysis of type-I polyketide synthase and nonribosomal peptide synthetase gene clusters in seven strains of five representative Nocardia species.</title>
        <authorList>
            <person name="Komaki H."/>
            <person name="Ichikawa N."/>
            <person name="Hosoyama A."/>
            <person name="Takahashi-Nakaguchi A."/>
            <person name="Matsuzawa T."/>
            <person name="Suzuki K."/>
            <person name="Fujita N."/>
            <person name="Gonoi T."/>
        </authorList>
    </citation>
    <scope>NUCLEOTIDE SEQUENCE [LARGE SCALE GENOMIC DNA]</scope>
    <source>
        <strain evidence="1 2">NBRC 15531</strain>
    </source>
</reference>
<dbReference type="AlphaFoldDB" id="U5EAF2"/>
<keyword evidence="2" id="KW-1185">Reference proteome</keyword>